<dbReference type="InterPro" id="IPR052706">
    <property type="entry name" value="Membrane-Transporter-like"/>
</dbReference>
<feature type="transmembrane region" description="Helical" evidence="5">
    <location>
        <begin position="374"/>
        <end position="394"/>
    </location>
</feature>
<feature type="transmembrane region" description="Helical" evidence="5">
    <location>
        <begin position="348"/>
        <end position="368"/>
    </location>
</feature>
<comment type="subcellular location">
    <subcellularLocation>
        <location evidence="1">Membrane</location>
        <topology evidence="1">Multi-pass membrane protein</topology>
    </subcellularLocation>
</comment>
<feature type="transmembrane region" description="Helical" evidence="5">
    <location>
        <begin position="146"/>
        <end position="168"/>
    </location>
</feature>
<evidence type="ECO:0000313" key="8">
    <source>
        <dbReference type="EMBL" id="ADN12060.1"/>
    </source>
</evidence>
<dbReference type="Gene3D" id="2.60.120.10">
    <property type="entry name" value="Jelly Rolls"/>
    <property type="match status" value="1"/>
</dbReference>
<proteinExistence type="predicted"/>
<dbReference type="SUPFAM" id="SSF51206">
    <property type="entry name" value="cAMP-binding domain-like"/>
    <property type="match status" value="1"/>
</dbReference>
<dbReference type="GO" id="GO:0016020">
    <property type="term" value="C:membrane"/>
    <property type="evidence" value="ECO:0007669"/>
    <property type="project" value="UniProtKB-SubCell"/>
</dbReference>
<keyword evidence="3 5" id="KW-1133">Transmembrane helix</keyword>
<dbReference type="STRING" id="497965.Cyan7822_0006"/>
<dbReference type="InterPro" id="IPR011547">
    <property type="entry name" value="SLC26A/SulP_dom"/>
</dbReference>
<gene>
    <name evidence="8" type="ordered locus">Cyan7822_0006</name>
</gene>
<dbReference type="Proteomes" id="UP000008206">
    <property type="component" value="Chromosome"/>
</dbReference>
<dbReference type="eggNOG" id="COG0664">
    <property type="taxonomic scope" value="Bacteria"/>
</dbReference>
<evidence type="ECO:0000256" key="2">
    <source>
        <dbReference type="ARBA" id="ARBA00022692"/>
    </source>
</evidence>
<dbReference type="InterPro" id="IPR036513">
    <property type="entry name" value="STAS_dom_sf"/>
</dbReference>
<reference evidence="9" key="1">
    <citation type="journal article" date="2011" name="MBio">
        <title>Novel metabolic attributes of the genus Cyanothece, comprising a group of unicellular nitrogen-fixing Cyanobacteria.</title>
        <authorList>
            <person name="Bandyopadhyay A."/>
            <person name="Elvitigala T."/>
            <person name="Welsh E."/>
            <person name="Stockel J."/>
            <person name="Liberton M."/>
            <person name="Min H."/>
            <person name="Sherman L.A."/>
            <person name="Pakrasi H.B."/>
        </authorList>
    </citation>
    <scope>NUCLEOTIDE SEQUENCE [LARGE SCALE GENOMIC DNA]</scope>
    <source>
        <strain evidence="9">PCC 7822</strain>
    </source>
</reference>
<dbReference type="InterPro" id="IPR000595">
    <property type="entry name" value="cNMP-bd_dom"/>
</dbReference>
<dbReference type="SMART" id="SM00100">
    <property type="entry name" value="cNMP"/>
    <property type="match status" value="1"/>
</dbReference>
<sequence>MDSTETGNKPLNQLGVKNLLSTITVGLAMGVIAVITSVSFGALVFNEELSQYLPVGIGLFLFSSIIVGAIISILSAYPGMIAGPQHTTAVILNLAASGIVITLIDKTSEETILFTVVSTIIFNSVITGIIFFSVGWLRLGELIRFIPYPVVAGFMAGTGWLLIEGAFHTTVHSHLDFWHLYQLLEPEKLLEWLPGCILGIILFLVLHRTHNLLVVPTIVLGVTVVFYVFLQIKGVSLEQASEHGWLIGSFTQEKLWQPISLSALTKANWPVIFQQVPTLASIWIIDLIGLLFGVSTIELAVKRDISLDQELKTAGIASFASGLGGGMSGYSLPSDTALIYKLGSANRLVGLVAAGFGFIILLWGLQLLTLCPALIVGGVLLLLGIDLLMDWVYLTWFKLPKTDYAIILLILFVIIAFGFIEGVVIGIIAAVILFAINYSQVNVTKHILSGATYQSHVQRLPSEERFLREQGDEIFILELQGLIFFGTAHKLLNQIRQRVQDVTLIPLSFLILDFRLVSGLDTSAVLSFIKLKQMSMNHGFSVILTHLAAKDREQLRQGGYFKTEQALYEIFPDLDRGLEWCENQILQRYNLTLPQYASLEQQLTDLFNESDVTTQLMSYLEPVDLKQGELLFKQGDSPDGLYFLESGQVTVILELSNQKTKRLRTFNSGTILGEIGLYANAARSASVIADQSSRLYHLSDEAFKRIENDNPRLAASFHKFIVNLLAERLKVRENELRKLLK</sequence>
<dbReference type="Pfam" id="PF00916">
    <property type="entry name" value="Sulfate_transp"/>
    <property type="match status" value="1"/>
</dbReference>
<dbReference type="PROSITE" id="PS00889">
    <property type="entry name" value="CNMP_BINDING_2"/>
    <property type="match status" value="1"/>
</dbReference>
<feature type="domain" description="STAS" evidence="7">
    <location>
        <begin position="472"/>
        <end position="581"/>
    </location>
</feature>
<dbReference type="CDD" id="cd00038">
    <property type="entry name" value="CAP_ED"/>
    <property type="match status" value="1"/>
</dbReference>
<dbReference type="KEGG" id="cyj:Cyan7822_0006"/>
<organism evidence="8 9">
    <name type="scientific">Gloeothece verrucosa (strain PCC 7822)</name>
    <name type="common">Cyanothece sp. (strain PCC 7822)</name>
    <dbReference type="NCBI Taxonomy" id="497965"/>
    <lineage>
        <taxon>Bacteria</taxon>
        <taxon>Bacillati</taxon>
        <taxon>Cyanobacteriota</taxon>
        <taxon>Cyanophyceae</taxon>
        <taxon>Oscillatoriophycideae</taxon>
        <taxon>Chroococcales</taxon>
        <taxon>Aphanothecaceae</taxon>
        <taxon>Gloeothece</taxon>
        <taxon>Gloeothece verrucosa</taxon>
    </lineage>
</organism>
<dbReference type="PROSITE" id="PS50042">
    <property type="entry name" value="CNMP_BINDING_3"/>
    <property type="match status" value="1"/>
</dbReference>
<keyword evidence="2 5" id="KW-0812">Transmembrane</keyword>
<evidence type="ECO:0000313" key="9">
    <source>
        <dbReference type="Proteomes" id="UP000008206"/>
    </source>
</evidence>
<dbReference type="Pfam" id="PF01740">
    <property type="entry name" value="STAS"/>
    <property type="match status" value="1"/>
</dbReference>
<dbReference type="PANTHER" id="PTHR43310:SF1">
    <property type="entry name" value="SULFATE TRANSPORTER YBAR-RELATED"/>
    <property type="match status" value="1"/>
</dbReference>
<evidence type="ECO:0000256" key="3">
    <source>
        <dbReference type="ARBA" id="ARBA00022989"/>
    </source>
</evidence>
<feature type="transmembrane region" description="Helical" evidence="5">
    <location>
        <begin position="20"/>
        <end position="45"/>
    </location>
</feature>
<feature type="domain" description="Cyclic nucleotide-binding" evidence="6">
    <location>
        <begin position="615"/>
        <end position="706"/>
    </location>
</feature>
<keyword evidence="9" id="KW-1185">Reference proteome</keyword>
<dbReference type="Gene3D" id="3.30.750.24">
    <property type="entry name" value="STAS domain"/>
    <property type="match status" value="1"/>
</dbReference>
<dbReference type="RefSeq" id="WP_013320170.1">
    <property type="nucleotide sequence ID" value="NC_014501.1"/>
</dbReference>
<dbReference type="HOGENOM" id="CLU_003182_4_2_3"/>
<dbReference type="SUPFAM" id="SSF52091">
    <property type="entry name" value="SpoIIaa-like"/>
    <property type="match status" value="1"/>
</dbReference>
<evidence type="ECO:0000259" key="7">
    <source>
        <dbReference type="PROSITE" id="PS50801"/>
    </source>
</evidence>
<dbReference type="AlphaFoldDB" id="E0UGG5"/>
<feature type="transmembrane region" description="Helical" evidence="5">
    <location>
        <begin position="111"/>
        <end position="134"/>
    </location>
</feature>
<dbReference type="InterPro" id="IPR018488">
    <property type="entry name" value="cNMP-bd_CS"/>
</dbReference>
<evidence type="ECO:0000259" key="6">
    <source>
        <dbReference type="PROSITE" id="PS50042"/>
    </source>
</evidence>
<feature type="transmembrane region" description="Helical" evidence="5">
    <location>
        <begin position="189"/>
        <end position="206"/>
    </location>
</feature>
<accession>E0UGG5</accession>
<dbReference type="eggNOG" id="COG0659">
    <property type="taxonomic scope" value="Bacteria"/>
</dbReference>
<dbReference type="EMBL" id="CP002198">
    <property type="protein sequence ID" value="ADN12060.1"/>
    <property type="molecule type" value="Genomic_DNA"/>
</dbReference>
<dbReference type="CDD" id="cd07042">
    <property type="entry name" value="STAS_SulP_like_sulfate_transporter"/>
    <property type="match status" value="1"/>
</dbReference>
<dbReference type="Pfam" id="PF00027">
    <property type="entry name" value="cNMP_binding"/>
    <property type="match status" value="1"/>
</dbReference>
<dbReference type="OrthoDB" id="9771198at2"/>
<feature type="transmembrane region" description="Helical" evidence="5">
    <location>
        <begin position="406"/>
        <end position="436"/>
    </location>
</feature>
<dbReference type="InterPro" id="IPR018490">
    <property type="entry name" value="cNMP-bd_dom_sf"/>
</dbReference>
<keyword evidence="4 5" id="KW-0472">Membrane</keyword>
<feature type="transmembrane region" description="Helical" evidence="5">
    <location>
        <begin position="52"/>
        <end position="74"/>
    </location>
</feature>
<protein>
    <submittedName>
        <fullName evidence="8">Cyclic nucleotide-binding protein</fullName>
    </submittedName>
</protein>
<evidence type="ECO:0000256" key="5">
    <source>
        <dbReference type="SAM" id="Phobius"/>
    </source>
</evidence>
<dbReference type="PANTHER" id="PTHR43310">
    <property type="entry name" value="SULFATE TRANSPORTER YBAR-RELATED"/>
    <property type="match status" value="1"/>
</dbReference>
<evidence type="ECO:0000256" key="4">
    <source>
        <dbReference type="ARBA" id="ARBA00023136"/>
    </source>
</evidence>
<name>E0UGG5_GLOV7</name>
<dbReference type="PROSITE" id="PS50801">
    <property type="entry name" value="STAS"/>
    <property type="match status" value="1"/>
</dbReference>
<evidence type="ECO:0000256" key="1">
    <source>
        <dbReference type="ARBA" id="ARBA00004141"/>
    </source>
</evidence>
<feature type="transmembrane region" description="Helical" evidence="5">
    <location>
        <begin position="212"/>
        <end position="230"/>
    </location>
</feature>
<dbReference type="InterPro" id="IPR014710">
    <property type="entry name" value="RmlC-like_jellyroll"/>
</dbReference>
<dbReference type="InterPro" id="IPR002645">
    <property type="entry name" value="STAS_dom"/>
</dbReference>